<keyword evidence="4" id="KW-1003">Cell membrane</keyword>
<evidence type="ECO:0000256" key="9">
    <source>
        <dbReference type="ARBA" id="ARBA00022889"/>
    </source>
</evidence>
<dbReference type="SMART" id="SM00112">
    <property type="entry name" value="CA"/>
    <property type="match status" value="2"/>
</dbReference>
<dbReference type="GO" id="GO:0030425">
    <property type="term" value="C:dendrite"/>
    <property type="evidence" value="ECO:0007669"/>
    <property type="project" value="UniProtKB-SubCell"/>
</dbReference>
<sequence>GEICAFKIHGQEMPFEAIVLNKTSGEGRLRAKSPIDCELQKEYTFIIQAYDCGSGPGGTNWKKSHKAVVHIQVKDVNEFSPAFKESMYKASVTEGKIYDSILQVEATDEDCSPQFSQICNYEIVTTDVPFAIDRNGNIRNTEKLSYDKQHQYEIMVTAFDCGQKRATEDVLVRVNVKPVCKPGWQDWNKRIEYRPGSGSIPLFPSIHLETCDGPVSSIHTTIELQTNSIGKGCDRETYSEKSLQKLCGASSGAIDLLPSPSTTANWTAGLLMDSNDMIFKFDGKQGAKIPDGIVPKNLTDQFTITLWMKHGPSPGLRAEKETILCNSDKTEMNRHHYALYVHNCRLVFLLRKDFDQADTFRPAEFHWKLDQICDKEWHYYVVNVEFPVVTLYTDGATYEPYLVTNDWPIHPSHIAMQLTVGACWQGGEVTKPRFAQYFHGSLASLTIRPGKIESQKVISCLQACKEGLDINSLESLGQGIKYHFNPSQSALVMEGDDIENINQALQKVSYINSRQFPTAGVRRLKVSSKVQCFGEDVCISIPDIDAYVMVFQANEPKITITGMDHFARPAAQFESERGVILLPDIRIVSTVTKMEHSVDLREHDRVNKQVVVEEMLHNLDFCDVLVIGAELDPEQECLELDRGELQGKHLDATNSTAGYSIYGVDSMFSYEQVLRQLRYRNWGTSAASDRKFRVKCSELNGRYTSNEFNLEVNILHSSNSNFMDHVNHMIFQPKFLQSVQHPEGSVSAVHSSVVPSVATMVIIICVSILVLVVTLGVLRLRSARQRGSLGHEGPKDNEMDWDDSALTITVNPMEKYEKPHQTEEESEEEDIDDEEEDTTSAESDDSEEEEEEEEEEEVIVQKGDKQNATRQEQLEWD</sequence>
<comment type="caution">
    <text evidence="22">The sequence shown here is derived from an EMBL/GenBank/DDBJ whole genome shotgun (WGS) entry which is preliminary data.</text>
</comment>
<comment type="subcellular location">
    <subcellularLocation>
        <location evidence="2">Cell projection</location>
        <location evidence="2">Dendrite</location>
    </subcellularLocation>
    <subcellularLocation>
        <location evidence="1">Endoplasmic reticulum membrane</location>
        <topology evidence="1">Single-pass type I membrane protein</topology>
    </subcellularLocation>
    <subcellularLocation>
        <location evidence="3">Golgi apparatus membrane</location>
        <topology evidence="3">Single-pass type I membrane protein</topology>
    </subcellularLocation>
    <subcellularLocation>
        <location evidence="16">Postsynaptic cell membrane</location>
        <topology evidence="16">Single-pass type I membrane protein</topology>
    </subcellularLocation>
</comment>
<evidence type="ECO:0000256" key="5">
    <source>
        <dbReference type="ARBA" id="ARBA00022692"/>
    </source>
</evidence>
<dbReference type="EMBL" id="WBNP01004147">
    <property type="protein sequence ID" value="NXP92401.1"/>
    <property type="molecule type" value="Genomic_DNA"/>
</dbReference>
<evidence type="ECO:0000256" key="3">
    <source>
        <dbReference type="ARBA" id="ARBA00004614"/>
    </source>
</evidence>
<proteinExistence type="inferred from homology"/>
<dbReference type="SUPFAM" id="SSF49899">
    <property type="entry name" value="Concanavalin A-like lectins/glucanases"/>
    <property type="match status" value="1"/>
</dbReference>
<dbReference type="PANTHER" id="PTHR14139:SF3">
    <property type="entry name" value="CALSYNTENIN-2"/>
    <property type="match status" value="1"/>
</dbReference>
<feature type="compositionally biased region" description="Basic and acidic residues" evidence="19">
    <location>
        <begin position="814"/>
        <end position="823"/>
    </location>
</feature>
<dbReference type="GO" id="GO:0005789">
    <property type="term" value="C:endoplasmic reticulum membrane"/>
    <property type="evidence" value="ECO:0007669"/>
    <property type="project" value="UniProtKB-SubCell"/>
</dbReference>
<evidence type="ECO:0000256" key="7">
    <source>
        <dbReference type="ARBA" id="ARBA00022737"/>
    </source>
</evidence>
<dbReference type="Gene3D" id="2.60.120.200">
    <property type="match status" value="1"/>
</dbReference>
<dbReference type="InterPro" id="IPR013320">
    <property type="entry name" value="ConA-like_dom_sf"/>
</dbReference>
<feature type="non-terminal residue" evidence="22">
    <location>
        <position position="1"/>
    </location>
</feature>
<keyword evidence="23" id="KW-1185">Reference proteome</keyword>
<dbReference type="PRINTS" id="PR00205">
    <property type="entry name" value="CADHERIN"/>
</dbReference>
<evidence type="ECO:0000256" key="6">
    <source>
        <dbReference type="ARBA" id="ARBA00022729"/>
    </source>
</evidence>
<evidence type="ECO:0000256" key="20">
    <source>
        <dbReference type="SAM" id="Phobius"/>
    </source>
</evidence>
<dbReference type="PROSITE" id="PS50268">
    <property type="entry name" value="CADHERIN_2"/>
    <property type="match status" value="2"/>
</dbReference>
<evidence type="ECO:0000256" key="15">
    <source>
        <dbReference type="ARBA" id="ARBA00023273"/>
    </source>
</evidence>
<accession>A0A852DNE0</accession>
<dbReference type="InterPro" id="IPR045588">
    <property type="entry name" value="CLSTN_C"/>
</dbReference>
<dbReference type="FunFam" id="2.60.40.60:FF:000025">
    <property type="entry name" value="Calsyntenin 1"/>
    <property type="match status" value="1"/>
</dbReference>
<evidence type="ECO:0000256" key="1">
    <source>
        <dbReference type="ARBA" id="ARBA00004115"/>
    </source>
</evidence>
<dbReference type="GO" id="GO:0007156">
    <property type="term" value="P:homophilic cell adhesion via plasma membrane adhesion molecules"/>
    <property type="evidence" value="ECO:0007669"/>
    <property type="project" value="InterPro"/>
</dbReference>
<dbReference type="GO" id="GO:0045211">
    <property type="term" value="C:postsynaptic membrane"/>
    <property type="evidence" value="ECO:0007669"/>
    <property type="project" value="UniProtKB-SubCell"/>
</dbReference>
<evidence type="ECO:0000256" key="10">
    <source>
        <dbReference type="ARBA" id="ARBA00022989"/>
    </source>
</evidence>
<comment type="similarity">
    <text evidence="17">Belongs to the calsyntenin family.</text>
</comment>
<evidence type="ECO:0000256" key="12">
    <source>
        <dbReference type="ARBA" id="ARBA00023136"/>
    </source>
</evidence>
<dbReference type="PANTHER" id="PTHR14139">
    <property type="entry name" value="CALSYNTENIN"/>
    <property type="match status" value="1"/>
</dbReference>
<evidence type="ECO:0000256" key="11">
    <source>
        <dbReference type="ARBA" id="ARBA00023018"/>
    </source>
</evidence>
<keyword evidence="6" id="KW-0732">Signal</keyword>
<keyword evidence="8 18" id="KW-0106">Calcium</keyword>
<keyword evidence="5 20" id="KW-0812">Transmembrane</keyword>
<evidence type="ECO:0000256" key="2">
    <source>
        <dbReference type="ARBA" id="ARBA00004279"/>
    </source>
</evidence>
<dbReference type="GO" id="GO:0000139">
    <property type="term" value="C:Golgi membrane"/>
    <property type="evidence" value="ECO:0007669"/>
    <property type="project" value="UniProtKB-SubCell"/>
</dbReference>
<dbReference type="GO" id="GO:0051965">
    <property type="term" value="P:positive regulation of synapse assembly"/>
    <property type="evidence" value="ECO:0007669"/>
    <property type="project" value="TreeGrafter"/>
</dbReference>
<feature type="region of interest" description="Disordered" evidence="19">
    <location>
        <begin position="812"/>
        <end position="877"/>
    </location>
</feature>
<dbReference type="CDD" id="cd11304">
    <property type="entry name" value="Cadherin_repeat"/>
    <property type="match status" value="2"/>
</dbReference>
<name>A0A852DNE0_PASAF</name>
<dbReference type="Gene3D" id="2.60.40.60">
    <property type="entry name" value="Cadherins"/>
    <property type="match status" value="2"/>
</dbReference>
<dbReference type="GO" id="GO:0009986">
    <property type="term" value="C:cell surface"/>
    <property type="evidence" value="ECO:0007669"/>
    <property type="project" value="TreeGrafter"/>
</dbReference>
<protein>
    <submittedName>
        <fullName evidence="22">CSTN2 protein</fullName>
    </submittedName>
</protein>
<evidence type="ECO:0000313" key="23">
    <source>
        <dbReference type="Proteomes" id="UP000625584"/>
    </source>
</evidence>
<keyword evidence="9" id="KW-0130">Cell adhesion</keyword>
<evidence type="ECO:0000256" key="14">
    <source>
        <dbReference type="ARBA" id="ARBA00023257"/>
    </source>
</evidence>
<evidence type="ECO:0000256" key="18">
    <source>
        <dbReference type="PROSITE-ProRule" id="PRU00043"/>
    </source>
</evidence>
<reference evidence="22" key="1">
    <citation type="submission" date="2019-09" db="EMBL/GenBank/DDBJ databases">
        <title>Bird 10,000 Genomes (B10K) Project - Family phase.</title>
        <authorList>
            <person name="Zhang G."/>
        </authorList>
    </citation>
    <scope>NUCLEOTIDE SEQUENCE</scope>
    <source>
        <strain evidence="22">OUT-0017</strain>
        <tissue evidence="22">Muscle</tissue>
    </source>
</reference>
<feature type="transmembrane region" description="Helical" evidence="20">
    <location>
        <begin position="757"/>
        <end position="778"/>
    </location>
</feature>
<evidence type="ECO:0000313" key="22">
    <source>
        <dbReference type="EMBL" id="NXP92401.1"/>
    </source>
</evidence>
<keyword evidence="12 20" id="KW-0472">Membrane</keyword>
<evidence type="ECO:0000256" key="19">
    <source>
        <dbReference type="SAM" id="MobiDB-lite"/>
    </source>
</evidence>
<dbReference type="AlphaFoldDB" id="A0A852DNE0"/>
<evidence type="ECO:0000256" key="17">
    <source>
        <dbReference type="ARBA" id="ARBA00035015"/>
    </source>
</evidence>
<evidence type="ECO:0000256" key="13">
    <source>
        <dbReference type="ARBA" id="ARBA00023180"/>
    </source>
</evidence>
<dbReference type="SUPFAM" id="SSF49313">
    <property type="entry name" value="Cadherin-like"/>
    <property type="match status" value="2"/>
</dbReference>
<keyword evidence="11" id="KW-0770">Synapse</keyword>
<evidence type="ECO:0000256" key="8">
    <source>
        <dbReference type="ARBA" id="ARBA00022837"/>
    </source>
</evidence>
<dbReference type="GO" id="GO:0005509">
    <property type="term" value="F:calcium ion binding"/>
    <property type="evidence" value="ECO:0007669"/>
    <property type="project" value="UniProtKB-UniRule"/>
</dbReference>
<keyword evidence="14" id="KW-0628">Postsynaptic cell membrane</keyword>
<evidence type="ECO:0000259" key="21">
    <source>
        <dbReference type="PROSITE" id="PS50268"/>
    </source>
</evidence>
<keyword evidence="7" id="KW-0677">Repeat</keyword>
<gene>
    <name evidence="22" type="primary">Clstn2</name>
    <name evidence="22" type="ORF">PASAMO_R01086</name>
</gene>
<feature type="domain" description="Cadherin" evidence="21">
    <location>
        <begin position="6"/>
        <end position="83"/>
    </location>
</feature>
<dbReference type="Proteomes" id="UP000625584">
    <property type="component" value="Unassembled WGS sequence"/>
</dbReference>
<dbReference type="FunFam" id="2.60.120.200:FF:000029">
    <property type="entry name" value="Calsyntenin 2"/>
    <property type="match status" value="1"/>
</dbReference>
<feature type="domain" description="Cadherin" evidence="21">
    <location>
        <begin position="84"/>
        <end position="203"/>
    </location>
</feature>
<dbReference type="FunFam" id="2.60.40.60:FF:000085">
    <property type="entry name" value="Calsyntenin 1"/>
    <property type="match status" value="1"/>
</dbReference>
<feature type="compositionally biased region" description="Acidic residues" evidence="19">
    <location>
        <begin position="824"/>
        <end position="858"/>
    </location>
</feature>
<feature type="non-terminal residue" evidence="22">
    <location>
        <position position="877"/>
    </location>
</feature>
<evidence type="ECO:0000256" key="4">
    <source>
        <dbReference type="ARBA" id="ARBA00022475"/>
    </source>
</evidence>
<dbReference type="Pfam" id="PF00028">
    <property type="entry name" value="Cadherin"/>
    <property type="match status" value="1"/>
</dbReference>
<keyword evidence="10 20" id="KW-1133">Transmembrane helix</keyword>
<dbReference type="InterPro" id="IPR015919">
    <property type="entry name" value="Cadherin-like_sf"/>
</dbReference>
<evidence type="ECO:0000256" key="16">
    <source>
        <dbReference type="ARBA" id="ARBA00035006"/>
    </source>
</evidence>
<keyword evidence="13" id="KW-0325">Glycoprotein</keyword>
<organism evidence="22 23">
    <name type="scientific">Passerina amoena</name>
    <name type="common">Lazuli bunting</name>
    <dbReference type="NCBI Taxonomy" id="142471"/>
    <lineage>
        <taxon>Eukaryota</taxon>
        <taxon>Metazoa</taxon>
        <taxon>Chordata</taxon>
        <taxon>Craniata</taxon>
        <taxon>Vertebrata</taxon>
        <taxon>Euteleostomi</taxon>
        <taxon>Archelosauria</taxon>
        <taxon>Archosauria</taxon>
        <taxon>Dinosauria</taxon>
        <taxon>Saurischia</taxon>
        <taxon>Theropoda</taxon>
        <taxon>Coelurosauria</taxon>
        <taxon>Aves</taxon>
        <taxon>Neognathae</taxon>
        <taxon>Neoaves</taxon>
        <taxon>Telluraves</taxon>
        <taxon>Australaves</taxon>
        <taxon>Passeriformes</taxon>
        <taxon>Cardinalidae</taxon>
        <taxon>Passerina</taxon>
    </lineage>
</organism>
<keyword evidence="15" id="KW-0966">Cell projection</keyword>
<dbReference type="GO" id="GO:0050806">
    <property type="term" value="P:positive regulation of synaptic transmission"/>
    <property type="evidence" value="ECO:0007669"/>
    <property type="project" value="TreeGrafter"/>
</dbReference>
<dbReference type="Pfam" id="PF19699">
    <property type="entry name" value="CLSTN_C"/>
    <property type="match status" value="1"/>
</dbReference>
<dbReference type="InterPro" id="IPR002126">
    <property type="entry name" value="Cadherin-like_dom"/>
</dbReference>